<dbReference type="CDD" id="cd11418">
    <property type="entry name" value="bHLH_TS_ASCL"/>
    <property type="match status" value="1"/>
</dbReference>
<dbReference type="InterPro" id="IPR050283">
    <property type="entry name" value="E-box_TF_Regulators"/>
</dbReference>
<dbReference type="EnsemblMetazoa" id="CJA14734a.1">
    <property type="protein sequence ID" value="CJA14734a.1"/>
    <property type="gene ID" value="WBGene00133938"/>
</dbReference>
<accession>A0A8R1DZ89</accession>
<feature type="region of interest" description="Disordered" evidence="2">
    <location>
        <begin position="52"/>
        <end position="81"/>
    </location>
</feature>
<name>A0A8R1DZ89_CAEJA</name>
<dbReference type="InterPro" id="IPR011598">
    <property type="entry name" value="bHLH_dom"/>
</dbReference>
<dbReference type="SUPFAM" id="SSF47459">
    <property type="entry name" value="HLH, helix-loop-helix DNA-binding domain"/>
    <property type="match status" value="1"/>
</dbReference>
<dbReference type="PANTHER" id="PTHR23349">
    <property type="entry name" value="BASIC HELIX-LOOP-HELIX TRANSCRIPTION FACTOR, TWIST"/>
    <property type="match status" value="1"/>
</dbReference>
<dbReference type="PANTHER" id="PTHR23349:SF68">
    <property type="entry name" value="FI14601P"/>
    <property type="match status" value="1"/>
</dbReference>
<dbReference type="Gene3D" id="4.10.280.10">
    <property type="entry name" value="Helix-loop-helix DNA-binding domain"/>
    <property type="match status" value="1"/>
</dbReference>
<dbReference type="InterPro" id="IPR009057">
    <property type="entry name" value="Homeodomain-like_sf"/>
</dbReference>
<evidence type="ECO:0000256" key="1">
    <source>
        <dbReference type="ARBA" id="ARBA00004123"/>
    </source>
</evidence>
<dbReference type="Pfam" id="PF01498">
    <property type="entry name" value="HTH_Tnp_Tc3_2"/>
    <property type="match status" value="1"/>
</dbReference>
<dbReference type="InterPro" id="IPR036638">
    <property type="entry name" value="HLH_DNA-bd_sf"/>
</dbReference>
<evidence type="ECO:0000313" key="5">
    <source>
        <dbReference type="Proteomes" id="UP000005237"/>
    </source>
</evidence>
<dbReference type="GO" id="GO:0015074">
    <property type="term" value="P:DNA integration"/>
    <property type="evidence" value="ECO:0007669"/>
    <property type="project" value="InterPro"/>
</dbReference>
<dbReference type="GO" id="GO:0006313">
    <property type="term" value="P:DNA transposition"/>
    <property type="evidence" value="ECO:0007669"/>
    <property type="project" value="InterPro"/>
</dbReference>
<evidence type="ECO:0000313" key="4">
    <source>
        <dbReference type="EnsemblMetazoa" id="CJA14734a.1"/>
    </source>
</evidence>
<dbReference type="GO" id="GO:0000981">
    <property type="term" value="F:DNA-binding transcription factor activity, RNA polymerase II-specific"/>
    <property type="evidence" value="ECO:0007669"/>
    <property type="project" value="TreeGrafter"/>
</dbReference>
<dbReference type="GO" id="GO:0046983">
    <property type="term" value="F:protein dimerization activity"/>
    <property type="evidence" value="ECO:0007669"/>
    <property type="project" value="InterPro"/>
</dbReference>
<evidence type="ECO:0000259" key="3">
    <source>
        <dbReference type="PROSITE" id="PS50888"/>
    </source>
</evidence>
<dbReference type="GO" id="GO:0005634">
    <property type="term" value="C:nucleus"/>
    <property type="evidence" value="ECO:0007669"/>
    <property type="project" value="UniProtKB-SubCell"/>
</dbReference>
<feature type="domain" description="BHLH" evidence="3">
    <location>
        <begin position="288"/>
        <end position="342"/>
    </location>
</feature>
<dbReference type="GO" id="GO:0032502">
    <property type="term" value="P:developmental process"/>
    <property type="evidence" value="ECO:0007669"/>
    <property type="project" value="TreeGrafter"/>
</dbReference>
<dbReference type="Pfam" id="PF00010">
    <property type="entry name" value="HLH"/>
    <property type="match status" value="1"/>
</dbReference>
<proteinExistence type="predicted"/>
<reference evidence="5" key="1">
    <citation type="submission" date="2010-08" db="EMBL/GenBank/DDBJ databases">
        <authorList>
            <consortium name="Caenorhabditis japonica Sequencing Consortium"/>
            <person name="Wilson R.K."/>
        </authorList>
    </citation>
    <scope>NUCLEOTIDE SEQUENCE [LARGE SCALE GENOMIC DNA]</scope>
    <source>
        <strain evidence="5">DF5081</strain>
    </source>
</reference>
<keyword evidence="5" id="KW-1185">Reference proteome</keyword>
<dbReference type="Proteomes" id="UP000005237">
    <property type="component" value="Unassembled WGS sequence"/>
</dbReference>
<dbReference type="SMART" id="SM00353">
    <property type="entry name" value="HLH"/>
    <property type="match status" value="1"/>
</dbReference>
<evidence type="ECO:0000256" key="2">
    <source>
        <dbReference type="SAM" id="MobiDB-lite"/>
    </source>
</evidence>
<protein>
    <submittedName>
        <fullName evidence="4">BHLH domain-containing protein</fullName>
    </submittedName>
</protein>
<reference evidence="4" key="2">
    <citation type="submission" date="2022-06" db="UniProtKB">
        <authorList>
            <consortium name="EnsemblMetazoa"/>
        </authorList>
    </citation>
    <scope>IDENTIFICATION</scope>
    <source>
        <strain evidence="4">DF5081</strain>
    </source>
</reference>
<comment type="subcellular location">
    <subcellularLocation>
        <location evidence="1">Nucleus</location>
    </subcellularLocation>
</comment>
<dbReference type="SUPFAM" id="SSF46689">
    <property type="entry name" value="Homeodomain-like"/>
    <property type="match status" value="1"/>
</dbReference>
<organism evidence="4 5">
    <name type="scientific">Caenorhabditis japonica</name>
    <dbReference type="NCBI Taxonomy" id="281687"/>
    <lineage>
        <taxon>Eukaryota</taxon>
        <taxon>Metazoa</taxon>
        <taxon>Ecdysozoa</taxon>
        <taxon>Nematoda</taxon>
        <taxon>Chromadorea</taxon>
        <taxon>Rhabditida</taxon>
        <taxon>Rhabditina</taxon>
        <taxon>Rhabditomorpha</taxon>
        <taxon>Rhabditoidea</taxon>
        <taxon>Rhabditidae</taxon>
        <taxon>Peloderinae</taxon>
        <taxon>Caenorhabditis</taxon>
    </lineage>
</organism>
<dbReference type="AlphaFoldDB" id="A0A8R1DZ89"/>
<dbReference type="PROSITE" id="PS50888">
    <property type="entry name" value="BHLH"/>
    <property type="match status" value="1"/>
</dbReference>
<dbReference type="InterPro" id="IPR002492">
    <property type="entry name" value="Transposase_Tc1-like"/>
</dbReference>
<dbReference type="GO" id="GO:0000977">
    <property type="term" value="F:RNA polymerase II transcription regulatory region sequence-specific DNA binding"/>
    <property type="evidence" value="ECO:0007669"/>
    <property type="project" value="TreeGrafter"/>
</dbReference>
<sequence length="484" mass="56391">MTKTEGKVNLTTNQRFAIARGREQGRTLRQLAEQFKVDRSTFGKFLKRWTAQNRQPGKRRRSRAPVTNHQTDRNIVRASRSNPRLSAPEVLDHVSPRGSPVASVRTIRRRLNDAGMFGRRPVKKPYISDRNRAARVAWARAHLNWTQTFSTDCSVSNFTMTQMIEYITRFKTRYEGEIFKLEQQPHAQPAMQILQLTRARKILKAATELIAMGPGAMNIGKSANLQPDSSVPPSPVLPQLNPALTPHSYLSGVIRTLRFYFILFFNMVRATHQASAPTTSPVVTVSKTRKEKSREKEFRRAQSINGAFENLQQHIPYLKPEERRQLPKIKTLRLAMQYINHLTQLLEGNKMHKTECEEVRPLQHSDFRSTVACEMRVRNSYRERAHMQEMDEETVKRILAREEQRSRRGHVEVPGYAPQPFGTHFTNYNFRQMEANQFDPQSQEVLQLEMTQSIHMQTKYYYAPVGQEYQHHHHVMEENFNNYH</sequence>